<evidence type="ECO:0000313" key="7">
    <source>
        <dbReference type="EMBL" id="SCM79273.1"/>
    </source>
</evidence>
<organism evidence="7">
    <name type="scientific">uncultured Sporomusa sp</name>
    <dbReference type="NCBI Taxonomy" id="307249"/>
    <lineage>
        <taxon>Bacteria</taxon>
        <taxon>Bacillati</taxon>
        <taxon>Bacillota</taxon>
        <taxon>Negativicutes</taxon>
        <taxon>Selenomonadales</taxon>
        <taxon>Sporomusaceae</taxon>
        <taxon>Sporomusa</taxon>
        <taxon>environmental samples</taxon>
    </lineage>
</organism>
<dbReference type="RefSeq" id="WP_288183472.1">
    <property type="nucleotide sequence ID" value="NZ_LT608335.1"/>
</dbReference>
<dbReference type="InterPro" id="IPR059052">
    <property type="entry name" value="HH_YbhG-like"/>
</dbReference>
<dbReference type="InterPro" id="IPR050465">
    <property type="entry name" value="UPF0194_transport"/>
</dbReference>
<sequence length="342" mass="36984">MSENGTGTEKKRKLTISLLVVFVVIGILAGGGYWYYTTRYVGTDDARVSGTIVTVSSKVTGKVAQLMVAEGDMVKAGQTVARIDPQDILAQKAQVEAALAVAKANYEQLVNGTRPQEIQQARAFADQAKANLDNATVNYERMDRLYADGAISASQRDNAQTAYQVTKEAYKAASQALDLAITGAREETIRAAEFQVKQAEAALAVHNLTYGDTTIISPVDGVVALKSANVGEVVVMGQPLFNVVNTKDLWVNARIEETYIGKLKVGQLVQYTIDGYPGRTFSGKIYEIGNTATSVFALIPTENASNNYTKVTQRIPIKISLPENPDVVFRPGMSVIVKVHLD</sequence>
<gene>
    <name evidence="7" type="ORF">KL86SPO_20486</name>
</gene>
<evidence type="ECO:0000256" key="1">
    <source>
        <dbReference type="ARBA" id="ARBA00004196"/>
    </source>
</evidence>
<evidence type="ECO:0000256" key="2">
    <source>
        <dbReference type="ARBA" id="ARBA00023054"/>
    </source>
</evidence>
<dbReference type="PANTHER" id="PTHR32347:SF23">
    <property type="entry name" value="BLL5650 PROTEIN"/>
    <property type="match status" value="1"/>
</dbReference>
<evidence type="ECO:0000259" key="6">
    <source>
        <dbReference type="Pfam" id="PF25954"/>
    </source>
</evidence>
<dbReference type="Gene3D" id="2.40.50.100">
    <property type="match status" value="1"/>
</dbReference>
<name>A0A212LNZ4_9FIRM</name>
<reference evidence="7" key="1">
    <citation type="submission" date="2016-08" db="EMBL/GenBank/DDBJ databases">
        <authorList>
            <person name="Seilhamer J.J."/>
        </authorList>
    </citation>
    <scope>NUCLEOTIDE SEQUENCE</scope>
    <source>
        <strain evidence="7">86</strain>
    </source>
</reference>
<dbReference type="Pfam" id="PF25954">
    <property type="entry name" value="Beta-barrel_RND_2"/>
    <property type="match status" value="1"/>
</dbReference>
<accession>A0A212LNZ4</accession>
<dbReference type="AlphaFoldDB" id="A0A212LNZ4"/>
<feature type="coiled-coil region" evidence="3">
    <location>
        <begin position="118"/>
        <end position="145"/>
    </location>
</feature>
<dbReference type="EMBL" id="FMJE01000002">
    <property type="protein sequence ID" value="SCM79273.1"/>
    <property type="molecule type" value="Genomic_DNA"/>
</dbReference>
<dbReference type="PANTHER" id="PTHR32347">
    <property type="entry name" value="EFFLUX SYSTEM COMPONENT YKNX-RELATED"/>
    <property type="match status" value="1"/>
</dbReference>
<feature type="domain" description="CusB-like beta-barrel" evidence="6">
    <location>
        <begin position="249"/>
        <end position="289"/>
    </location>
</feature>
<keyword evidence="4" id="KW-1133">Transmembrane helix</keyword>
<feature type="domain" description="YbhG-like alpha-helical hairpin" evidence="5">
    <location>
        <begin position="84"/>
        <end position="208"/>
    </location>
</feature>
<dbReference type="Gene3D" id="1.10.287.470">
    <property type="entry name" value="Helix hairpin bin"/>
    <property type="match status" value="1"/>
</dbReference>
<dbReference type="GO" id="GO:0030313">
    <property type="term" value="C:cell envelope"/>
    <property type="evidence" value="ECO:0007669"/>
    <property type="project" value="UniProtKB-SubCell"/>
</dbReference>
<keyword evidence="2 3" id="KW-0175">Coiled coil</keyword>
<dbReference type="InterPro" id="IPR058792">
    <property type="entry name" value="Beta-barrel_RND_2"/>
</dbReference>
<evidence type="ECO:0000259" key="5">
    <source>
        <dbReference type="Pfam" id="PF25881"/>
    </source>
</evidence>
<evidence type="ECO:0000256" key="4">
    <source>
        <dbReference type="SAM" id="Phobius"/>
    </source>
</evidence>
<proteinExistence type="predicted"/>
<keyword evidence="4" id="KW-0472">Membrane</keyword>
<feature type="transmembrane region" description="Helical" evidence="4">
    <location>
        <begin position="16"/>
        <end position="36"/>
    </location>
</feature>
<keyword evidence="4" id="KW-0812">Transmembrane</keyword>
<evidence type="ECO:0000256" key="3">
    <source>
        <dbReference type="SAM" id="Coils"/>
    </source>
</evidence>
<dbReference type="SUPFAM" id="SSF111369">
    <property type="entry name" value="HlyD-like secretion proteins"/>
    <property type="match status" value="2"/>
</dbReference>
<dbReference type="Pfam" id="PF25881">
    <property type="entry name" value="HH_YBHG"/>
    <property type="match status" value="1"/>
</dbReference>
<dbReference type="Gene3D" id="2.40.30.170">
    <property type="match status" value="1"/>
</dbReference>
<comment type="subcellular location">
    <subcellularLocation>
        <location evidence="1">Cell envelope</location>
    </subcellularLocation>
</comment>
<protein>
    <submittedName>
        <fullName evidence="7">Secretion protein HlyD family protein</fullName>
    </submittedName>
</protein>